<dbReference type="SUPFAM" id="SSF55486">
    <property type="entry name" value="Metalloproteases ('zincins'), catalytic domain"/>
    <property type="match status" value="1"/>
</dbReference>
<reference evidence="3 4" key="1">
    <citation type="journal article" date="2013" name="Curr. Biol.">
        <title>Shared signatures of parasitism and phylogenomics unite Cryptomycota and microsporidia.</title>
        <authorList>
            <person name="James T.Y."/>
            <person name="Pelin A."/>
            <person name="Bonen L."/>
            <person name="Ahrendt S."/>
            <person name="Sain D."/>
            <person name="Corradi N."/>
            <person name="Stajich J.E."/>
        </authorList>
    </citation>
    <scope>NUCLEOTIDE SEQUENCE [LARGE SCALE GENOMIC DNA]</scope>
    <source>
        <strain evidence="3 4">CSF55</strain>
    </source>
</reference>
<dbReference type="Proteomes" id="UP000030755">
    <property type="component" value="Unassembled WGS sequence"/>
</dbReference>
<evidence type="ECO:0000313" key="3">
    <source>
        <dbReference type="EMBL" id="EPZ31408.1"/>
    </source>
</evidence>
<dbReference type="InterPro" id="IPR051489">
    <property type="entry name" value="ADAM_Metalloproteinase"/>
</dbReference>
<dbReference type="PANTHER" id="PTHR45702:SF2">
    <property type="entry name" value="KUZBANIAN, ISOFORM A"/>
    <property type="match status" value="1"/>
</dbReference>
<dbReference type="GO" id="GO:0004222">
    <property type="term" value="F:metalloendopeptidase activity"/>
    <property type="evidence" value="ECO:0007669"/>
    <property type="project" value="InterPro"/>
</dbReference>
<dbReference type="OrthoDB" id="6490542at2759"/>
<feature type="binding site" evidence="1">
    <location>
        <position position="305"/>
    </location>
    <ligand>
        <name>Zn(2+)</name>
        <dbReference type="ChEBI" id="CHEBI:29105"/>
        <note>catalytic</note>
    </ligand>
</feature>
<feature type="binding site" evidence="1">
    <location>
        <position position="311"/>
    </location>
    <ligand>
        <name>Zn(2+)</name>
        <dbReference type="ChEBI" id="CHEBI:29105"/>
        <note>catalytic</note>
    </ligand>
</feature>
<proteinExistence type="predicted"/>
<dbReference type="Gene3D" id="3.40.390.10">
    <property type="entry name" value="Collagenase (Catalytic Domain)"/>
    <property type="match status" value="1"/>
</dbReference>
<protein>
    <submittedName>
        <fullName evidence="3">Metallopeptidase, catalytic domain-containing protein</fullName>
    </submittedName>
</protein>
<sequence length="433" mass="48956">MTLFFVSILFTNNSASLDLSIGENIFSLALNETTNLSSRDKNVRQYIGFVEGYNNSYVVAAADNYGIFHALLEVEDHYFSYSKPIDEARPPNATLYSMDSSFLDNENEDKIFCGNFAKPRSLLPKFKTIRLDREINVHFTKKRPSYNCPLGVHLHSTYIQRHGDGDFQKAKRHAIEVLSESIDIIYRQVGVRIPIQYISPLQTINPKRTKRENAKITGQEILDEMKSLLKNDKLIPESLKHRESMKICVYHTLTHIDDPSILGLAYTDEMCSRDNLNIGMSTTMSFGKPIKQHIEPIVVAHEIMHNLGSPHDTEFQKPELCDPPSKYLMSPYLPKGKNAKIASPCTREIVARRLEEANSCVVPLSEDECRNSEFLPPAPSGHSYVACSIRYPESGCLLICQDPDKPGICTSFEDKRGVPVMRQSASELCNTNK</sequence>
<accession>A0A075AS66</accession>
<keyword evidence="4" id="KW-1185">Reference proteome</keyword>
<dbReference type="GO" id="GO:0046872">
    <property type="term" value="F:metal ion binding"/>
    <property type="evidence" value="ECO:0007669"/>
    <property type="project" value="UniProtKB-KW"/>
</dbReference>
<evidence type="ECO:0000259" key="2">
    <source>
        <dbReference type="PROSITE" id="PS50215"/>
    </source>
</evidence>
<dbReference type="InterPro" id="IPR001590">
    <property type="entry name" value="Peptidase_M12B"/>
</dbReference>
<dbReference type="HOGENOM" id="CLU_633343_0_0_1"/>
<dbReference type="STRING" id="988480.A0A075AS66"/>
<dbReference type="PANTHER" id="PTHR45702">
    <property type="entry name" value="ADAM10/ADAM17 METALLOPEPTIDASE FAMILY MEMBER"/>
    <property type="match status" value="1"/>
</dbReference>
<dbReference type="AlphaFoldDB" id="A0A075AS66"/>
<gene>
    <name evidence="3" type="ORF">O9G_003130</name>
</gene>
<dbReference type="Pfam" id="PF13688">
    <property type="entry name" value="Reprolysin_5"/>
    <property type="match status" value="1"/>
</dbReference>
<evidence type="ECO:0000256" key="1">
    <source>
        <dbReference type="PROSITE-ProRule" id="PRU00276"/>
    </source>
</evidence>
<dbReference type="InterPro" id="IPR024079">
    <property type="entry name" value="MetalloPept_cat_dom_sf"/>
</dbReference>
<keyword evidence="1" id="KW-0479">Metal-binding</keyword>
<feature type="domain" description="Peptidase M12B" evidence="2">
    <location>
        <begin position="182"/>
        <end position="366"/>
    </location>
</feature>
<dbReference type="EMBL" id="KE561226">
    <property type="protein sequence ID" value="EPZ31408.1"/>
    <property type="molecule type" value="Genomic_DNA"/>
</dbReference>
<evidence type="ECO:0000313" key="4">
    <source>
        <dbReference type="Proteomes" id="UP000030755"/>
    </source>
</evidence>
<feature type="binding site" evidence="1">
    <location>
        <position position="301"/>
    </location>
    <ligand>
        <name>Zn(2+)</name>
        <dbReference type="ChEBI" id="CHEBI:29105"/>
        <note>catalytic</note>
    </ligand>
</feature>
<dbReference type="GO" id="GO:0005886">
    <property type="term" value="C:plasma membrane"/>
    <property type="evidence" value="ECO:0007669"/>
    <property type="project" value="TreeGrafter"/>
</dbReference>
<organism evidence="3 4">
    <name type="scientific">Rozella allomycis (strain CSF55)</name>
    <dbReference type="NCBI Taxonomy" id="988480"/>
    <lineage>
        <taxon>Eukaryota</taxon>
        <taxon>Fungi</taxon>
        <taxon>Fungi incertae sedis</taxon>
        <taxon>Cryptomycota</taxon>
        <taxon>Cryptomycota incertae sedis</taxon>
        <taxon>Rozella</taxon>
    </lineage>
</organism>
<dbReference type="GO" id="GO:0006509">
    <property type="term" value="P:membrane protein ectodomain proteolysis"/>
    <property type="evidence" value="ECO:0007669"/>
    <property type="project" value="TreeGrafter"/>
</dbReference>
<comment type="caution">
    <text evidence="1">Lacks conserved residue(s) required for the propagation of feature annotation.</text>
</comment>
<dbReference type="PROSITE" id="PS50215">
    <property type="entry name" value="ADAM_MEPRO"/>
    <property type="match status" value="1"/>
</dbReference>
<feature type="active site" evidence="1">
    <location>
        <position position="302"/>
    </location>
</feature>
<keyword evidence="1" id="KW-0862">Zinc</keyword>
<name>A0A075AS66_ROZAC</name>